<organism evidence="3 4">
    <name type="scientific">Paraeggerthella hongkongensis</name>
    <dbReference type="NCBI Taxonomy" id="230658"/>
    <lineage>
        <taxon>Bacteria</taxon>
        <taxon>Bacillati</taxon>
        <taxon>Actinomycetota</taxon>
        <taxon>Coriobacteriia</taxon>
        <taxon>Eggerthellales</taxon>
        <taxon>Eggerthellaceae</taxon>
        <taxon>Paraeggerthella</taxon>
    </lineage>
</organism>
<dbReference type="OrthoDB" id="3175596at2"/>
<evidence type="ECO:0000313" key="4">
    <source>
        <dbReference type="Proteomes" id="UP000278632"/>
    </source>
</evidence>
<proteinExistence type="predicted"/>
<gene>
    <name evidence="3" type="ORF">DMP08_08930</name>
</gene>
<sequence length="615" mass="69979">MNVRQSTLLNHVLYLEHYTPVGELARIIGCSEKTVRTDAKVVNEHLIHAGFSSRIGSKRGNGIRMVLAHGERGRLEAMVADSAIEMRPRLERFYRGMLLIACSPKAYTVDTLAHALFTNKQQLQMDMKWWGFMLNPFHLALRKKERLVIEGPELSLRFFIEYFFYKLDRRMMQNHIEPTFMSQDTQFLKTIVDEAEQEMGLQLSKNSRQQTSFYLKVMCARLRLGHALEADFKFEAAHPALAGKLKARFERHLATPVNDHEIALASNLFSCGTWQWSNRNIEEYEPSDSTVKLVKRIEAVLERKFGHAPDTSLHQRLLVLVDGALLRKACNLSIPGPIEHAVKYDNMDGFLLLTEALLEAPELRDFDVFGGDHTRIVMAMLEYLDHVRAERVFRVGLVVNAGVEQAAYGKYRLEKLTSKVRIVDVITENDVERPAPSATPLSDRFDFLISFEPLNSTFPSVTISEAIDEQDIMRLMTSIPTLGNSLEMQLHRMDVEDPVQEKDLASLAHAVHRELERKNVLHMENDRFARVFETSYFVSGGTLILPVFSPSVTGTCTVFFRADEFNMIGTLIKTIAVLLVSEADRPSVPSLTEQFKRVLAERAEPQDALTAYFSA</sequence>
<reference evidence="4" key="1">
    <citation type="submission" date="2018-05" db="EMBL/GenBank/DDBJ databases">
        <title>Genome Sequencing of selected type strains of the family Eggerthellaceae.</title>
        <authorList>
            <person name="Danylec N."/>
            <person name="Stoll D.A."/>
            <person name="Doetsch A."/>
            <person name="Huch M."/>
        </authorList>
    </citation>
    <scope>NUCLEOTIDE SEQUENCE [LARGE SCALE GENOMIC DNA]</scope>
    <source>
        <strain evidence="4">DSM 16106</strain>
    </source>
</reference>
<evidence type="ECO:0000256" key="2">
    <source>
        <dbReference type="ARBA" id="ARBA00023163"/>
    </source>
</evidence>
<dbReference type="EMBL" id="QICD01000019">
    <property type="protein sequence ID" value="RNL41808.1"/>
    <property type="molecule type" value="Genomic_DNA"/>
</dbReference>
<evidence type="ECO:0000256" key="1">
    <source>
        <dbReference type="ARBA" id="ARBA00023015"/>
    </source>
</evidence>
<evidence type="ECO:0000313" key="3">
    <source>
        <dbReference type="EMBL" id="RNL41808.1"/>
    </source>
</evidence>
<evidence type="ECO:0008006" key="5">
    <source>
        <dbReference type="Google" id="ProtNLM"/>
    </source>
</evidence>
<dbReference type="RefSeq" id="WP_123192565.1">
    <property type="nucleotide sequence ID" value="NZ_QICD01000019.1"/>
</dbReference>
<dbReference type="PANTHER" id="PTHR30185:SF18">
    <property type="entry name" value="TRANSCRIPTIONAL REGULATOR MTLR"/>
    <property type="match status" value="1"/>
</dbReference>
<keyword evidence="2" id="KW-0804">Transcription</keyword>
<protein>
    <recommendedName>
        <fullName evidence="5">HTH domain-containing protein</fullName>
    </recommendedName>
</protein>
<keyword evidence="4" id="KW-1185">Reference proteome</keyword>
<keyword evidence="1" id="KW-0805">Transcription regulation</keyword>
<dbReference type="PANTHER" id="PTHR30185">
    <property type="entry name" value="CRYPTIC BETA-GLUCOSIDE BGL OPERON ANTITERMINATOR"/>
    <property type="match status" value="1"/>
</dbReference>
<dbReference type="InterPro" id="IPR050661">
    <property type="entry name" value="BglG_antiterminators"/>
</dbReference>
<name>A0A3N0B4B2_9ACTN</name>
<comment type="caution">
    <text evidence="3">The sequence shown here is derived from an EMBL/GenBank/DDBJ whole genome shotgun (WGS) entry which is preliminary data.</text>
</comment>
<dbReference type="AlphaFoldDB" id="A0A3N0B4B2"/>
<dbReference type="Proteomes" id="UP000278632">
    <property type="component" value="Unassembled WGS sequence"/>
</dbReference>
<accession>A0A3N0B4B2</accession>